<dbReference type="Proteomes" id="UP000583800">
    <property type="component" value="Unassembled WGS sequence"/>
</dbReference>
<dbReference type="RefSeq" id="WP_185084487.1">
    <property type="nucleotide sequence ID" value="NZ_JACHJB010000001.1"/>
</dbReference>
<dbReference type="Gene3D" id="2.60.120.560">
    <property type="entry name" value="Exo-inulinase, domain 1"/>
    <property type="match status" value="1"/>
</dbReference>
<organism evidence="1 2">
    <name type="scientific">Nonomuraea muscovyensis</name>
    <dbReference type="NCBI Taxonomy" id="1124761"/>
    <lineage>
        <taxon>Bacteria</taxon>
        <taxon>Bacillati</taxon>
        <taxon>Actinomycetota</taxon>
        <taxon>Actinomycetes</taxon>
        <taxon>Streptosporangiales</taxon>
        <taxon>Streptosporangiaceae</taxon>
        <taxon>Nonomuraea</taxon>
    </lineage>
</organism>
<evidence type="ECO:0000313" key="1">
    <source>
        <dbReference type="EMBL" id="MBB6346766.1"/>
    </source>
</evidence>
<reference evidence="1 2" key="1">
    <citation type="submission" date="2020-08" db="EMBL/GenBank/DDBJ databases">
        <title>Sequencing the genomes of 1000 actinobacteria strains.</title>
        <authorList>
            <person name="Klenk H.-P."/>
        </authorList>
    </citation>
    <scope>NUCLEOTIDE SEQUENCE [LARGE SCALE GENOMIC DNA]</scope>
    <source>
        <strain evidence="1 2">DSM 45913</strain>
    </source>
</reference>
<proteinExistence type="predicted"/>
<name>A0A7X0C480_9ACTN</name>
<dbReference type="EMBL" id="JACHJB010000001">
    <property type="protein sequence ID" value="MBB6346766.1"/>
    <property type="molecule type" value="Genomic_DNA"/>
</dbReference>
<sequence>MTAFLPRALAAVALIALPAAPDRPARCAPWAEGTVRAGLFLEYDGYGRACTYQDGGRWVWRLSPRPARAPAETHAALALSTGDYADVRLRVRARTVHQLRRPTPNPWEVAWVVWHYTDDNHFYYLVPKPNGWELGKVTPGYPGNQRYLATGEEPFEVGTWHTIEIRQVGDTMTADVDGRRLVRFRDQERPYHRGRAGLYNEDATTDFTDLGVAPAAERFRGTVRR</sequence>
<comment type="caution">
    <text evidence="1">The sequence shown here is derived from an EMBL/GenBank/DDBJ whole genome shotgun (WGS) entry which is preliminary data.</text>
</comment>
<accession>A0A7X0C480</accession>
<evidence type="ECO:0008006" key="3">
    <source>
        <dbReference type="Google" id="ProtNLM"/>
    </source>
</evidence>
<gene>
    <name evidence="1" type="ORF">FHU36_003275</name>
</gene>
<keyword evidence="2" id="KW-1185">Reference proteome</keyword>
<evidence type="ECO:0000313" key="2">
    <source>
        <dbReference type="Proteomes" id="UP000583800"/>
    </source>
</evidence>
<protein>
    <recommendedName>
        <fullName evidence="3">3-keto-disaccharide hydrolase domain-containing protein</fullName>
    </recommendedName>
</protein>
<dbReference type="AlphaFoldDB" id="A0A7X0C480"/>